<keyword evidence="2" id="KW-0677">Repeat</keyword>
<feature type="compositionally biased region" description="Acidic residues" evidence="3">
    <location>
        <begin position="1708"/>
        <end position="1725"/>
    </location>
</feature>
<gene>
    <name evidence="6" type="ORF">RFH988_LOCUS30079</name>
</gene>
<accession>A0A815E7U6</accession>
<dbReference type="Proteomes" id="UP000663882">
    <property type="component" value="Unassembled WGS sequence"/>
</dbReference>
<evidence type="ECO:0000313" key="7">
    <source>
        <dbReference type="Proteomes" id="UP000663882"/>
    </source>
</evidence>
<protein>
    <submittedName>
        <fullName evidence="6">Uncharacterized protein</fullName>
    </submittedName>
</protein>
<dbReference type="InterPro" id="IPR052752">
    <property type="entry name" value="NACHT-WD_repeat"/>
</dbReference>
<dbReference type="InterPro" id="IPR011047">
    <property type="entry name" value="Quinoprotein_ADH-like_sf"/>
</dbReference>
<dbReference type="PANTHER" id="PTHR19871">
    <property type="entry name" value="BETA TRANSDUCIN-RELATED PROTEIN"/>
    <property type="match status" value="1"/>
</dbReference>
<organism evidence="6 7">
    <name type="scientific">Rotaria sordida</name>
    <dbReference type="NCBI Taxonomy" id="392033"/>
    <lineage>
        <taxon>Eukaryota</taxon>
        <taxon>Metazoa</taxon>
        <taxon>Spiralia</taxon>
        <taxon>Gnathifera</taxon>
        <taxon>Rotifera</taxon>
        <taxon>Eurotatoria</taxon>
        <taxon>Bdelloidea</taxon>
        <taxon>Philodinida</taxon>
        <taxon>Philodinidae</taxon>
        <taxon>Rotaria</taxon>
    </lineage>
</organism>
<evidence type="ECO:0000259" key="4">
    <source>
        <dbReference type="Pfam" id="PF13271"/>
    </source>
</evidence>
<dbReference type="PANTHER" id="PTHR19871:SF14">
    <property type="entry name" value="DUF4062 DOMAIN-CONTAINING PROTEIN"/>
    <property type="match status" value="1"/>
</dbReference>
<evidence type="ECO:0000256" key="3">
    <source>
        <dbReference type="SAM" id="MobiDB-lite"/>
    </source>
</evidence>
<dbReference type="EMBL" id="CAJNOO010002939">
    <property type="protein sequence ID" value="CAF1307801.1"/>
    <property type="molecule type" value="Genomic_DNA"/>
</dbReference>
<dbReference type="InterPro" id="IPR025139">
    <property type="entry name" value="DUF4062"/>
</dbReference>
<evidence type="ECO:0000256" key="2">
    <source>
        <dbReference type="ARBA" id="ARBA00022737"/>
    </source>
</evidence>
<sequence>MQSINYIDLLRGRCQNLPDVRSKVVRVFLSSTFSDTLSERDSLIDTVFPKLKDYCREKYGLEFQYADMRWGIQIQSNDNHTEVETCLNEIELCKKYSLATNFVVLLSHRYGSRPTPAIIHTDLFELLLEIIRSNSNDDAQLLSQWYQLDTNRIPAAYILRPISSSFPNILSSNTNEMKQAEKDWEKINNYIRTCLRQAAAKCFEQKQIDKNEYDNFFISVTEKEILHGILSASDANQRTLCFLREIENIHDHITDSKASKFIDLQYSNDGQPKLDSEAENLLNNLKHKRIPSVLQSSNIYSYKVHWTPMGINRKDHIEYITRFNDDFYNAIKQQIDQCIQSRILIDSDSLQHEILEHAIQCKTYVAKFHGRIDVLNRVLKWWSDRPFSVILRFLGTTRSSSTIRKTLLSISQQICKLYNLSMDICPDILQLRHQLETNLFLKIPENEYLIILLDSIDQLETDAYDCQWLPKIFPKNIKCIISTLPDHGNILSNLKIIINYDLSLIENTQHLLVFIPPFEASTVDIVFNDWLQMKQRSLSNEQRLFIRQLMEDRTEILPLFMKLIFDIILTWHSYDPIDDQLKKLRHVDDCICYLFNHLQKKHNSTLFHRALCYMTACRSGISQNELEDVLSLDNDVLKSVFQHYIPPVQRLPGILWTRIRNDLDEYITEKEIDDSSVIYWYHRRFIEVVNTQYISKLSIDERKIIFGNMVDLYKETWKGKNKPIKIDDPKLIDKYDLKESNGEIHANRFITSQPIEFVDVNGRVQFNKRKLNELPQFLSKLAPSLSIPIAVDEIFFNYSFMRAKILCSDFDDIITLFYDFQELSSYKLSKETVDMKGEIKILFSTFMICGLLIQEYPDNFAFEISSRLLPLMGIKENITRLIKQFDEQHIQYCALIVPYCQMRPPGSGLLYSMNKHTTSVVDLDFTDDQLTAISLSDRIVVINMTSGNAVLDINLPNLNESYLNSTTLPKIYHSEKENKNSTNSNNENTQFQQMHFLVNSFHHIYLVSAHNDITFERTSKIGFHIVEFLDIKRGLCIIAEIDSYYIECWDVVRNRLFSRIELSSSKIKNILCTSIYSMIIIVCQDGNIHFYSIKDWTKSSFIHCASIQAGQHLNLVAIDGRFLICTFDANISNDFAIIDLKLIHKTEQTLIDNQIIKILVTFDPPITPKPIKHLVLPNKETIQFNKKNSNALLFTAITNDGLYIVHYCIAETLSYVRIDGHYDLVSMHAKNRQIVYTARQGIIDIHKWKCIASEDDGNVKNNAFHKYQLYVSIDISSSFVTTIKPSAEKALIFLCSMENGVIHAYHAGQARRAYKKMPPFPRTNVPIDTVELFNRIAVTLDRDKRELSTWLYQHSTSIESTRHYQDSITVSEFSMTLNKLNETMILIAVITNNNWLEIYSSAFLHKKPLFSLHLHSPAKIHGMMNGTFLLLRNTGSLCLIVQQMNANGKIEFNQSNNIQLKIKCSMMFSSLITLNFTENLVVLADNRKSLAIWTINDIIYIDIDLSSVLSSSSRLINITSERTQDLILLYFDNKYLLSCQIQLDQSKKNGSTQITLLNQVDQFCLKQNCLAAIVNKNNLLHLYSIPLQVYHKSIQLENQCEYMCLNESGTYVFTVIKSHTLYMYRINDQQQLAKLFLYDLVASMKADHDFLVLAMNDRRLLTLMIADPIASNLQEKIQTLPSRTLQRTVKSATVKLVEHIQACADMNSSDEDDDDDDFAADDEKNENDTQKTKDVVRNPIKKTVRPVTSLRFVTRLNGRHSQAKMNTASGTLLKFIELFSKNVNSIYIKQLVNDSDEENHNDDDVDMDSPTATNEHQYVENDLNDIRQKTFEYDQQQLKGIHLANVGNQNLKVINSYSVTSNTCIII</sequence>
<name>A0A815E7U6_9BILA</name>
<feature type="region of interest" description="Disordered" evidence="3">
    <location>
        <begin position="1705"/>
        <end position="1737"/>
    </location>
</feature>
<proteinExistence type="predicted"/>
<dbReference type="SUPFAM" id="SSF50998">
    <property type="entry name" value="Quinoprotein alcohol dehydrogenase-like"/>
    <property type="match status" value="1"/>
</dbReference>
<dbReference type="Pfam" id="PF25469">
    <property type="entry name" value="WHD_NWD1"/>
    <property type="match status" value="1"/>
</dbReference>
<dbReference type="SUPFAM" id="SSF50978">
    <property type="entry name" value="WD40 repeat-like"/>
    <property type="match status" value="1"/>
</dbReference>
<evidence type="ECO:0000259" key="5">
    <source>
        <dbReference type="Pfam" id="PF25469"/>
    </source>
</evidence>
<feature type="compositionally biased region" description="Basic and acidic residues" evidence="3">
    <location>
        <begin position="1726"/>
        <end position="1736"/>
    </location>
</feature>
<dbReference type="InterPro" id="IPR036322">
    <property type="entry name" value="WD40_repeat_dom_sf"/>
</dbReference>
<feature type="domain" description="DUF4062" evidence="4">
    <location>
        <begin position="26"/>
        <end position="114"/>
    </location>
</feature>
<evidence type="ECO:0000313" key="6">
    <source>
        <dbReference type="EMBL" id="CAF1307801.1"/>
    </source>
</evidence>
<dbReference type="InterPro" id="IPR057588">
    <property type="entry name" value="NWD1/2-like_WH"/>
</dbReference>
<comment type="caution">
    <text evidence="6">The sequence shown here is derived from an EMBL/GenBank/DDBJ whole genome shotgun (WGS) entry which is preliminary data.</text>
</comment>
<dbReference type="OrthoDB" id="10043725at2759"/>
<feature type="domain" description="NWD1/2-like winged helix-turn-helix" evidence="5">
    <location>
        <begin position="586"/>
        <end position="696"/>
    </location>
</feature>
<evidence type="ECO:0000256" key="1">
    <source>
        <dbReference type="ARBA" id="ARBA00022574"/>
    </source>
</evidence>
<reference evidence="6" key="1">
    <citation type="submission" date="2021-02" db="EMBL/GenBank/DDBJ databases">
        <authorList>
            <person name="Nowell W R."/>
        </authorList>
    </citation>
    <scope>NUCLEOTIDE SEQUENCE</scope>
</reference>
<dbReference type="Pfam" id="PF13271">
    <property type="entry name" value="DUF4062"/>
    <property type="match status" value="1"/>
</dbReference>
<keyword evidence="1" id="KW-0853">WD repeat</keyword>